<dbReference type="InterPro" id="IPR029052">
    <property type="entry name" value="Metallo-depent_PP-like"/>
</dbReference>
<dbReference type="Gene3D" id="3.60.21.10">
    <property type="match status" value="1"/>
</dbReference>
<evidence type="ECO:0000313" key="3">
    <source>
        <dbReference type="Proteomes" id="UP000291101"/>
    </source>
</evidence>
<keyword evidence="3" id="KW-1185">Reference proteome</keyword>
<comment type="caution">
    <text evidence="2">The sequence shown here is derived from an EMBL/GenBank/DDBJ whole genome shotgun (WGS) entry which is preliminary data.</text>
</comment>
<dbReference type="PANTHER" id="PTHR46546">
    <property type="entry name" value="SHEWANELLA-LIKE PROTEIN PHOSPHATASE 1"/>
    <property type="match status" value="1"/>
</dbReference>
<feature type="domain" description="Calcineurin-like phosphoesterase" evidence="1">
    <location>
        <begin position="14"/>
        <end position="226"/>
    </location>
</feature>
<gene>
    <name evidence="2" type="ORF">EUA94_14530</name>
</gene>
<dbReference type="OrthoDB" id="3454432at2"/>
<evidence type="ECO:0000313" key="2">
    <source>
        <dbReference type="EMBL" id="RYC07303.1"/>
    </source>
</evidence>
<dbReference type="EMBL" id="SDWV01000015">
    <property type="protein sequence ID" value="RYC07303.1"/>
    <property type="molecule type" value="Genomic_DNA"/>
</dbReference>
<dbReference type="PANTHER" id="PTHR46546:SF4">
    <property type="entry name" value="SHEWANELLA-LIKE PROTEIN PHOSPHATASE 1"/>
    <property type="match status" value="1"/>
</dbReference>
<protein>
    <submittedName>
        <fullName evidence="2">Serine/threonine protein phosphatase</fullName>
    </submittedName>
</protein>
<dbReference type="GO" id="GO:0016787">
    <property type="term" value="F:hydrolase activity"/>
    <property type="evidence" value="ECO:0007669"/>
    <property type="project" value="InterPro"/>
</dbReference>
<accession>A0A4Q2SPP2</accession>
<reference evidence="2 3" key="1">
    <citation type="submission" date="2019-01" db="EMBL/GenBank/DDBJ databases">
        <title>Novel species of Nocardioides.</title>
        <authorList>
            <person name="Liu Q."/>
            <person name="X Y.-H."/>
        </authorList>
    </citation>
    <scope>NUCLEOTIDE SEQUENCE [LARGE SCALE GENOMIC DNA]</scope>
    <source>
        <strain evidence="2 3">HLT2-9</strain>
    </source>
</reference>
<proteinExistence type="predicted"/>
<dbReference type="InterPro" id="IPR004843">
    <property type="entry name" value="Calcineurin-like_PHP"/>
</dbReference>
<evidence type="ECO:0000259" key="1">
    <source>
        <dbReference type="Pfam" id="PF00149"/>
    </source>
</evidence>
<dbReference type="Pfam" id="PF00149">
    <property type="entry name" value="Metallophos"/>
    <property type="match status" value="1"/>
</dbReference>
<sequence>MSATPPGPAGPAVFATSDAHGHLAELTAALRAPGLLDDEARWSGGDARLWVLGDLLDRGPDGLGVIALVRRLTVEAAAAGGAVHTVLGNHEVIALGTRMFGDAEVVHRGVLRTFGSIWARNGGLASDQAGIDDELFAWLADLPAIARDGDHLLMHSDTVGYLEWGSSVDAINHAVRSTLAGDDPVAWFDVLVRLGRRHEFAGRSGPAAARRLLDTLGGERIVHGHSIIGDLFGERCDSYTEPRLYADGLALDIDGGIYEGGPCLVARLSG</sequence>
<dbReference type="Proteomes" id="UP000291101">
    <property type="component" value="Unassembled WGS sequence"/>
</dbReference>
<dbReference type="AlphaFoldDB" id="A0A4Q2SPP2"/>
<dbReference type="SUPFAM" id="SSF56300">
    <property type="entry name" value="Metallo-dependent phosphatases"/>
    <property type="match status" value="1"/>
</dbReference>
<dbReference type="RefSeq" id="WP_129427611.1">
    <property type="nucleotide sequence ID" value="NZ_SDWV01000015.1"/>
</dbReference>
<organism evidence="2 3">
    <name type="scientific">Nocardioides zhouii</name>
    <dbReference type="NCBI Taxonomy" id="1168729"/>
    <lineage>
        <taxon>Bacteria</taxon>
        <taxon>Bacillati</taxon>
        <taxon>Actinomycetota</taxon>
        <taxon>Actinomycetes</taxon>
        <taxon>Propionibacteriales</taxon>
        <taxon>Nocardioidaceae</taxon>
        <taxon>Nocardioides</taxon>
    </lineage>
</organism>
<name>A0A4Q2SPP2_9ACTN</name>